<keyword evidence="8" id="KW-0496">Mitochondrion</keyword>
<sequence>MVEDGNMARWLICGAFAGLAVDIGLYPLDTIKSRMQSEKGFLASGGFRNVYRGMSSVLVGSAPGASIFFISYKYINTQMRKKFHTNEAAIDALSASVAEIAACAIRVPTELCKQRAQVAANSRLTLICKEIYRAKGLVGFYQGYGSTIAREIPFSMIQFPIWEGLKRCVAKKSDTGVCNPLMGAICGSIAGCISAGLTTPLDVAKTRIMLTKTGPEPKILATLKEVYTTNGLAGLFSGVAPRMMWISGGGFVFFGAYEMAIPIFSATKTDSLRHAPAYKTFLHRTRFIILVYITIFNTIIYTNSISINTASICRIVFPENSTNSDSFDIDDFPFDGNTYSFNQQLFLISVSSIGTLLAYYPIFAISLGCCSASVFQLIPCVISKWSTRKREYLCFLMLSTFFQFSYSLISPISGYLCNSWIGWASIFYIQAIASIFASILFFYFYKENPARHANVSEIELTKIRRLQFQNSKIDFKKLLNCWQFRSVFLICLVHTIIIQFFSQYLIYFLHSVDNHVGIAAFWMIAALLRCDTVAPCRPEQIAPVSHPRPCEFTASFNNDIVVSVITPALERCDTCKKHGIHTSREIAKEDDELVSIIRM</sequence>
<dbReference type="InterPro" id="IPR023395">
    <property type="entry name" value="MCP_dom_sf"/>
</dbReference>
<dbReference type="InterPro" id="IPR036259">
    <property type="entry name" value="MFS_trans_sf"/>
</dbReference>
<dbReference type="PANTHER" id="PTHR45667">
    <property type="entry name" value="S-ADENOSYLMETHIONINE MITOCHONDRIAL CARRIER PROTEIN"/>
    <property type="match status" value="1"/>
</dbReference>
<keyword evidence="3 11" id="KW-0813">Transport</keyword>
<dbReference type="OrthoDB" id="276989at2759"/>
<comment type="subcellular location">
    <subcellularLocation>
        <location evidence="1">Mitochondrion inner membrane</location>
        <topology evidence="1">Multi-pass membrane protein</topology>
    </subcellularLocation>
</comment>
<dbReference type="SUPFAM" id="SSF103506">
    <property type="entry name" value="Mitochondrial carrier"/>
    <property type="match status" value="1"/>
</dbReference>
<feature type="repeat" description="Solcar" evidence="10">
    <location>
        <begin position="5"/>
        <end position="78"/>
    </location>
</feature>
<dbReference type="PROSITE" id="PS50920">
    <property type="entry name" value="SOLCAR"/>
    <property type="match status" value="3"/>
</dbReference>
<proteinExistence type="inferred from homology"/>
<feature type="transmembrane region" description="Helical" evidence="12">
    <location>
        <begin position="421"/>
        <end position="445"/>
    </location>
</feature>
<dbReference type="Gene3D" id="1.50.40.10">
    <property type="entry name" value="Mitochondrial carrier domain"/>
    <property type="match status" value="1"/>
</dbReference>
<organism evidence="13 14">
    <name type="scientific">Caenorhabditis bovis</name>
    <dbReference type="NCBI Taxonomy" id="2654633"/>
    <lineage>
        <taxon>Eukaryota</taxon>
        <taxon>Metazoa</taxon>
        <taxon>Ecdysozoa</taxon>
        <taxon>Nematoda</taxon>
        <taxon>Chromadorea</taxon>
        <taxon>Rhabditida</taxon>
        <taxon>Rhabditina</taxon>
        <taxon>Rhabditomorpha</taxon>
        <taxon>Rhabditoidea</taxon>
        <taxon>Rhabditidae</taxon>
        <taxon>Peloderinae</taxon>
        <taxon>Caenorhabditis</taxon>
    </lineage>
</organism>
<feature type="transmembrane region" description="Helical" evidence="12">
    <location>
        <begin position="357"/>
        <end position="380"/>
    </location>
</feature>
<dbReference type="GO" id="GO:0022857">
    <property type="term" value="F:transmembrane transporter activity"/>
    <property type="evidence" value="ECO:0007669"/>
    <property type="project" value="InterPro"/>
</dbReference>
<comment type="similarity">
    <text evidence="2 11">Belongs to the mitochondrial carrier (TC 2.A.29) family.</text>
</comment>
<feature type="transmembrane region" description="Helical" evidence="12">
    <location>
        <begin position="244"/>
        <end position="266"/>
    </location>
</feature>
<keyword evidence="7 12" id="KW-1133">Transmembrane helix</keyword>
<evidence type="ECO:0000256" key="1">
    <source>
        <dbReference type="ARBA" id="ARBA00004448"/>
    </source>
</evidence>
<evidence type="ECO:0000256" key="10">
    <source>
        <dbReference type="PROSITE-ProRule" id="PRU00282"/>
    </source>
</evidence>
<reference evidence="13 14" key="1">
    <citation type="submission" date="2020-04" db="EMBL/GenBank/DDBJ databases">
        <authorList>
            <person name="Laetsch R D."/>
            <person name="Stevens L."/>
            <person name="Kumar S."/>
            <person name="Blaxter L. M."/>
        </authorList>
    </citation>
    <scope>NUCLEOTIDE SEQUENCE [LARGE SCALE GENOMIC DNA]</scope>
</reference>
<dbReference type="Pfam" id="PF00153">
    <property type="entry name" value="Mito_carr"/>
    <property type="match status" value="3"/>
</dbReference>
<evidence type="ECO:0000256" key="11">
    <source>
        <dbReference type="RuleBase" id="RU000488"/>
    </source>
</evidence>
<feature type="transmembrane region" description="Helical" evidence="12">
    <location>
        <begin position="50"/>
        <end position="72"/>
    </location>
</feature>
<feature type="transmembrane region" description="Helical" evidence="12">
    <location>
        <begin position="287"/>
        <end position="317"/>
    </location>
</feature>
<evidence type="ECO:0000313" key="13">
    <source>
        <dbReference type="EMBL" id="CAB3406736.1"/>
    </source>
</evidence>
<keyword evidence="5" id="KW-0677">Repeat</keyword>
<evidence type="ECO:0000256" key="6">
    <source>
        <dbReference type="ARBA" id="ARBA00022792"/>
    </source>
</evidence>
<dbReference type="CDD" id="cd06174">
    <property type="entry name" value="MFS"/>
    <property type="match status" value="1"/>
</dbReference>
<dbReference type="GO" id="GO:0005743">
    <property type="term" value="C:mitochondrial inner membrane"/>
    <property type="evidence" value="ECO:0007669"/>
    <property type="project" value="UniProtKB-SubCell"/>
</dbReference>
<feature type="repeat" description="Solcar" evidence="10">
    <location>
        <begin position="86"/>
        <end position="168"/>
    </location>
</feature>
<evidence type="ECO:0000256" key="8">
    <source>
        <dbReference type="ARBA" id="ARBA00023128"/>
    </source>
</evidence>
<feature type="transmembrane region" description="Helical" evidence="12">
    <location>
        <begin position="392"/>
        <end position="409"/>
    </location>
</feature>
<dbReference type="Pfam" id="PF07690">
    <property type="entry name" value="MFS_1"/>
    <property type="match status" value="1"/>
</dbReference>
<evidence type="ECO:0000256" key="12">
    <source>
        <dbReference type="SAM" id="Phobius"/>
    </source>
</evidence>
<evidence type="ECO:0000256" key="2">
    <source>
        <dbReference type="ARBA" id="ARBA00006375"/>
    </source>
</evidence>
<evidence type="ECO:0000313" key="14">
    <source>
        <dbReference type="Proteomes" id="UP000494206"/>
    </source>
</evidence>
<evidence type="ECO:0000256" key="9">
    <source>
        <dbReference type="ARBA" id="ARBA00023136"/>
    </source>
</evidence>
<dbReference type="FunFam" id="1.50.40.10:FF:000018">
    <property type="entry name" value="S-adenosylmethionine mitochondrial carrier protein-like"/>
    <property type="match status" value="1"/>
</dbReference>
<dbReference type="InterPro" id="IPR018108">
    <property type="entry name" value="MCP_transmembrane"/>
</dbReference>
<evidence type="ECO:0000256" key="4">
    <source>
        <dbReference type="ARBA" id="ARBA00022692"/>
    </source>
</evidence>
<keyword evidence="6" id="KW-0999">Mitochondrion inner membrane</keyword>
<accession>A0A8S1F3M1</accession>
<protein>
    <submittedName>
        <fullName evidence="13">Uncharacterized protein</fullName>
    </submittedName>
</protein>
<keyword evidence="4 10" id="KW-0812">Transmembrane</keyword>
<keyword evidence="9 10" id="KW-0472">Membrane</keyword>
<dbReference type="EMBL" id="CADEPM010000005">
    <property type="protein sequence ID" value="CAB3406736.1"/>
    <property type="molecule type" value="Genomic_DNA"/>
</dbReference>
<name>A0A8S1F3M1_9PELO</name>
<dbReference type="SUPFAM" id="SSF103473">
    <property type="entry name" value="MFS general substrate transporter"/>
    <property type="match status" value="1"/>
</dbReference>
<feature type="transmembrane region" description="Helical" evidence="12">
    <location>
        <begin position="181"/>
        <end position="201"/>
    </location>
</feature>
<feature type="repeat" description="Solcar" evidence="10">
    <location>
        <begin position="178"/>
        <end position="263"/>
    </location>
</feature>
<feature type="transmembrane region" description="Helical" evidence="12">
    <location>
        <begin position="482"/>
        <end position="501"/>
    </location>
</feature>
<evidence type="ECO:0000256" key="3">
    <source>
        <dbReference type="ARBA" id="ARBA00022448"/>
    </source>
</evidence>
<gene>
    <name evidence="13" type="ORF">CBOVIS_LOCUS8765</name>
</gene>
<dbReference type="Gene3D" id="1.20.1250.20">
    <property type="entry name" value="MFS general substrate transporter like domains"/>
    <property type="match status" value="1"/>
</dbReference>
<dbReference type="InterPro" id="IPR011701">
    <property type="entry name" value="MFS"/>
</dbReference>
<dbReference type="AlphaFoldDB" id="A0A8S1F3M1"/>
<evidence type="ECO:0000256" key="5">
    <source>
        <dbReference type="ARBA" id="ARBA00022737"/>
    </source>
</evidence>
<evidence type="ECO:0000256" key="7">
    <source>
        <dbReference type="ARBA" id="ARBA00022989"/>
    </source>
</evidence>
<comment type="caution">
    <text evidence="13">The sequence shown here is derived from an EMBL/GenBank/DDBJ whole genome shotgun (WGS) entry which is preliminary data.</text>
</comment>
<keyword evidence="14" id="KW-1185">Reference proteome</keyword>
<dbReference type="Proteomes" id="UP000494206">
    <property type="component" value="Unassembled WGS sequence"/>
</dbReference>
<feature type="transmembrane region" description="Helical" evidence="12">
    <location>
        <begin position="7"/>
        <end position="28"/>
    </location>
</feature>